<dbReference type="AlphaFoldDB" id="A0AAD9FPI3"/>
<evidence type="ECO:0000313" key="4">
    <source>
        <dbReference type="EMBL" id="KAK1923681.1"/>
    </source>
</evidence>
<dbReference type="GO" id="GO:0005774">
    <property type="term" value="C:vacuolar membrane"/>
    <property type="evidence" value="ECO:0007669"/>
    <property type="project" value="TreeGrafter"/>
</dbReference>
<keyword evidence="2" id="KW-0677">Repeat</keyword>
<sequence length="665" mass="73461">MSIPWDRPPSPIHSLHTTFPLRRVQWRPGHETEIAIVPLSQPLSSASVDPSIASIPQGLDAHHYQADDDAHIQIWDVRRHYIAKYAIEINDGAAIALDWSDEDTIITACQNGTFAQTGVRTQRGLPLDTIPRNVTAWNVRGEMAFAVDRFKLGEIPFDDLKPEFSNHLDKVGKKPKSIGDDPHAPLQAVGVMPPIETAAEENHLRYIAEGYRLEGDTPDQLCWWNSRVADSCGRHDDARFWTFLRLFVEEFSPASPLFNEDIFSSLRQTQGASETPAEASPRGLAPYRAASSPAPIALKRLDDAIDDVEELMSSSSGSSSGSSSDSDTDRPSQPHRSRFMAFAPLDNRRLSETISATHSRQSPVVPIVAPSGGSSSRATPRSLFAQAVGQSNRTQQRSGSSHSNGYSDYPDPYGVVSGVPQSGGLASSRMLGERSNPYIRSQRSDSSRHSPNASKKPSPQINATKSVVLPPKESLGQPAVDNAREVGYDQTSWERYKQQRAETVLQWWNCYVNDGEVQMATAVFVVGRTVMEFPEEQCERIVHAYIEMLEANRLSGAAAYVRRHSCVPSLEIRTTDEGVSHIIHCAKCRRSTGPLDAPVDEGKFWWCKHCSRSAKTCVICHRGVRGLWMSCGKCKHGGHQKCMRAYYSTCGGPLPRNDTLTSSEL</sequence>
<keyword evidence="5" id="KW-1185">Reference proteome</keyword>
<feature type="compositionally biased region" description="Low complexity" evidence="3">
    <location>
        <begin position="313"/>
        <end position="325"/>
    </location>
</feature>
<dbReference type="PANTHER" id="PTHR46200:SF1">
    <property type="entry name" value="GATOR COMPLEX PROTEIN WDR24"/>
    <property type="match status" value="1"/>
</dbReference>
<feature type="region of interest" description="Disordered" evidence="3">
    <location>
        <begin position="269"/>
        <end position="288"/>
    </location>
</feature>
<evidence type="ECO:0000256" key="3">
    <source>
        <dbReference type="SAM" id="MobiDB-lite"/>
    </source>
</evidence>
<comment type="caution">
    <text evidence="4">The sequence shown here is derived from an EMBL/GenBank/DDBJ whole genome shotgun (WGS) entry which is preliminary data.</text>
</comment>
<dbReference type="GO" id="GO:0016239">
    <property type="term" value="P:positive regulation of macroautophagy"/>
    <property type="evidence" value="ECO:0007669"/>
    <property type="project" value="TreeGrafter"/>
</dbReference>
<reference evidence="4" key="1">
    <citation type="submission" date="2023-02" db="EMBL/GenBank/DDBJ databases">
        <title>Identification and recombinant expression of a fungal hydrolase from Papiliotrema laurentii that hydrolyzes apple cutin and clears colloidal polyester polyurethane.</title>
        <authorList>
            <consortium name="DOE Joint Genome Institute"/>
            <person name="Roman V.A."/>
            <person name="Bojanowski C."/>
            <person name="Crable B.R."/>
            <person name="Wagner D.N."/>
            <person name="Hung C.S."/>
            <person name="Nadeau L.J."/>
            <person name="Schratz L."/>
            <person name="Haridas S."/>
            <person name="Pangilinan J."/>
            <person name="Lipzen A."/>
            <person name="Na H."/>
            <person name="Yan M."/>
            <person name="Ng V."/>
            <person name="Grigoriev I.V."/>
            <person name="Spatafora J.W."/>
            <person name="Barlow D."/>
            <person name="Biffinger J."/>
            <person name="Kelley-Loughnane N."/>
            <person name="Varaljay V.A."/>
            <person name="Crookes-Goodson W.J."/>
        </authorList>
    </citation>
    <scope>NUCLEOTIDE SEQUENCE</scope>
    <source>
        <strain evidence="4">5307AH</strain>
    </source>
</reference>
<dbReference type="Proteomes" id="UP001182556">
    <property type="component" value="Unassembled WGS sequence"/>
</dbReference>
<protein>
    <submittedName>
        <fullName evidence="4">Uncharacterized protein</fullName>
    </submittedName>
</protein>
<dbReference type="GO" id="GO:0005829">
    <property type="term" value="C:cytosol"/>
    <property type="evidence" value="ECO:0007669"/>
    <property type="project" value="TreeGrafter"/>
</dbReference>
<name>A0AAD9FPI3_PAPLA</name>
<dbReference type="EMBL" id="JAODAN010000006">
    <property type="protein sequence ID" value="KAK1923681.1"/>
    <property type="molecule type" value="Genomic_DNA"/>
</dbReference>
<dbReference type="SUPFAM" id="SSF50978">
    <property type="entry name" value="WD40 repeat-like"/>
    <property type="match status" value="1"/>
</dbReference>
<feature type="compositionally biased region" description="Polar residues" evidence="3">
    <location>
        <begin position="449"/>
        <end position="465"/>
    </location>
</feature>
<dbReference type="InterPro" id="IPR036322">
    <property type="entry name" value="WD40_repeat_dom_sf"/>
</dbReference>
<proteinExistence type="predicted"/>
<evidence type="ECO:0000313" key="5">
    <source>
        <dbReference type="Proteomes" id="UP001182556"/>
    </source>
</evidence>
<organism evidence="4 5">
    <name type="scientific">Papiliotrema laurentii</name>
    <name type="common">Cryptococcus laurentii</name>
    <dbReference type="NCBI Taxonomy" id="5418"/>
    <lineage>
        <taxon>Eukaryota</taxon>
        <taxon>Fungi</taxon>
        <taxon>Dikarya</taxon>
        <taxon>Basidiomycota</taxon>
        <taxon>Agaricomycotina</taxon>
        <taxon>Tremellomycetes</taxon>
        <taxon>Tremellales</taxon>
        <taxon>Rhynchogastremaceae</taxon>
        <taxon>Papiliotrema</taxon>
    </lineage>
</organism>
<dbReference type="InterPro" id="IPR037590">
    <property type="entry name" value="WDR24"/>
</dbReference>
<feature type="compositionally biased region" description="Polar residues" evidence="3">
    <location>
        <begin position="352"/>
        <end position="362"/>
    </location>
</feature>
<dbReference type="PANTHER" id="PTHR46200">
    <property type="entry name" value="GATOR COMPLEX PROTEIN WDR24"/>
    <property type="match status" value="1"/>
</dbReference>
<dbReference type="GO" id="GO:1904263">
    <property type="term" value="P:positive regulation of TORC1 signaling"/>
    <property type="evidence" value="ECO:0007669"/>
    <property type="project" value="TreeGrafter"/>
</dbReference>
<dbReference type="GO" id="GO:0061700">
    <property type="term" value="C:GATOR2 complex"/>
    <property type="evidence" value="ECO:0007669"/>
    <property type="project" value="TreeGrafter"/>
</dbReference>
<feature type="region of interest" description="Disordered" evidence="3">
    <location>
        <begin position="310"/>
        <end position="478"/>
    </location>
</feature>
<gene>
    <name evidence="4" type="ORF">DB88DRAFT_439103</name>
</gene>
<evidence type="ECO:0000256" key="2">
    <source>
        <dbReference type="ARBA" id="ARBA00022737"/>
    </source>
</evidence>
<feature type="compositionally biased region" description="Polar residues" evidence="3">
    <location>
        <begin position="388"/>
        <end position="406"/>
    </location>
</feature>
<accession>A0AAD9FPI3</accession>
<keyword evidence="1" id="KW-0853">WD repeat</keyword>
<evidence type="ECO:0000256" key="1">
    <source>
        <dbReference type="ARBA" id="ARBA00022574"/>
    </source>
</evidence>